<evidence type="ECO:0000256" key="8">
    <source>
        <dbReference type="ARBA" id="ARBA00045867"/>
    </source>
</evidence>
<evidence type="ECO:0000256" key="9">
    <source>
        <dbReference type="PIRSR" id="PIRSR005378-1"/>
    </source>
</evidence>
<dbReference type="PANTHER" id="PTHR11096:SF0">
    <property type="entry name" value="RNA 3'-TERMINAL PHOSPHATE CYCLASE"/>
    <property type="match status" value="1"/>
</dbReference>
<dbReference type="PhylomeDB" id="A0A0D2U292"/>
<feature type="binding site" evidence="10">
    <location>
        <begin position="323"/>
        <end position="327"/>
    </location>
    <ligand>
        <name>ATP</name>
        <dbReference type="ChEBI" id="CHEBI:30616"/>
    </ligand>
</feature>
<dbReference type="InterPro" id="IPR023797">
    <property type="entry name" value="RNA3'_phos_cyclase_dom"/>
</dbReference>
<evidence type="ECO:0000256" key="10">
    <source>
        <dbReference type="PIRSR" id="PIRSR005378-2"/>
    </source>
</evidence>
<dbReference type="OrthoDB" id="25029at2759"/>
<dbReference type="InterPro" id="IPR020719">
    <property type="entry name" value="RNA3'_term_phos_cycl-like_CS"/>
</dbReference>
<keyword evidence="14" id="KW-1185">Reference proteome</keyword>
<accession>A0A0D2U292</accession>
<dbReference type="InterPro" id="IPR013791">
    <property type="entry name" value="RNA3'-term_phos_cycl_insert"/>
</dbReference>
<evidence type="ECO:0000256" key="3">
    <source>
        <dbReference type="ARBA" id="ARBA00021428"/>
    </source>
</evidence>
<evidence type="ECO:0000259" key="12">
    <source>
        <dbReference type="Pfam" id="PF05189"/>
    </source>
</evidence>
<dbReference type="InterPro" id="IPR017770">
    <property type="entry name" value="RNA3'_term_phos_cyc_type_1"/>
</dbReference>
<dbReference type="GO" id="GO:0003963">
    <property type="term" value="F:RNA-3'-phosphate cyclase activity"/>
    <property type="evidence" value="ECO:0007669"/>
    <property type="project" value="UniProtKB-EC"/>
</dbReference>
<evidence type="ECO:0000256" key="4">
    <source>
        <dbReference type="ARBA" id="ARBA00022598"/>
    </source>
</evidence>
<dbReference type="InterPro" id="IPR000228">
    <property type="entry name" value="RNA3'_term_phos_cyc"/>
</dbReference>
<dbReference type="Gene3D" id="3.65.10.20">
    <property type="entry name" value="RNA 3'-terminal phosphate cyclase domain"/>
    <property type="match status" value="1"/>
</dbReference>
<dbReference type="InterPro" id="IPR037136">
    <property type="entry name" value="RNA3'_phos_cyclase_dom_sf"/>
</dbReference>
<feature type="domain" description="RNA 3'-terminal phosphate cyclase" evidence="11">
    <location>
        <begin position="41"/>
        <end position="367"/>
    </location>
</feature>
<dbReference type="AlphaFoldDB" id="A0A0D2U292"/>
<dbReference type="STRING" id="595528.A0A0D2U292"/>
<reference evidence="14" key="1">
    <citation type="submission" date="2011-02" db="EMBL/GenBank/DDBJ databases">
        <title>The Genome Sequence of Capsaspora owczarzaki ATCC 30864.</title>
        <authorList>
            <person name="Russ C."/>
            <person name="Cuomo C."/>
            <person name="Burger G."/>
            <person name="Gray M.W."/>
            <person name="Holland P.W.H."/>
            <person name="King N."/>
            <person name="Lang F.B.F."/>
            <person name="Roger A.J."/>
            <person name="Ruiz-Trillo I."/>
            <person name="Young S.K."/>
            <person name="Zeng Q."/>
            <person name="Gargeya S."/>
            <person name="Alvarado L."/>
            <person name="Berlin A."/>
            <person name="Chapman S.B."/>
            <person name="Chen Z."/>
            <person name="Freedman E."/>
            <person name="Gellesch M."/>
            <person name="Goldberg J."/>
            <person name="Griggs A."/>
            <person name="Gujja S."/>
            <person name="Heilman E."/>
            <person name="Heiman D."/>
            <person name="Howarth C."/>
            <person name="Mehta T."/>
            <person name="Neiman D."/>
            <person name="Pearson M."/>
            <person name="Roberts A."/>
            <person name="Saif S."/>
            <person name="Shea T."/>
            <person name="Shenoy N."/>
            <person name="Sisk P."/>
            <person name="Stolte C."/>
            <person name="Sykes S."/>
            <person name="White J."/>
            <person name="Yandava C."/>
            <person name="Haas B."/>
            <person name="Nusbaum C."/>
            <person name="Birren B."/>
        </authorList>
    </citation>
    <scope>NUCLEOTIDE SEQUENCE</scope>
    <source>
        <strain evidence="14">ATCC 30864</strain>
    </source>
</reference>
<keyword evidence="5 10" id="KW-0547">Nucleotide-binding</keyword>
<evidence type="ECO:0000313" key="13">
    <source>
        <dbReference type="EMBL" id="KJE89346.1"/>
    </source>
</evidence>
<dbReference type="InterPro" id="IPR013792">
    <property type="entry name" value="RNA3'P_cycl/enolpyr_Trfase_a/b"/>
</dbReference>
<sequence length="399" mass="41792">MASTSSSSPSSSSSGEQVPTFALASQCRDNGTPFVIDGSTMEGGGQVLRNGMGFAALQGIPIHINHIRAGRSKPGLRAQHLCGIELVSNMARGHLTNASINSTSITFVPGAIAAGRFDADIGTAGATMLLVQIALPCALFAPGQVALKLTGGTNAEMAPQVDYTVQIFRPIAQRFGFALDLEIRRRGYFPRGGGEIALTVKPIKQLNAVTLTQRGTVTRITGRAFVAGTLQRRLAEDMAAGANELIRKHFPGIPVDIAIVQEPRDIAAGNGSGILLVAHTSLNGCLIGASALGAAGQQPKALGKEAATSLIANLQHGGCVDEHLQDQLIIFMALAHGVSKIKTGPLTMHTETAIHFARQLTSALFTVTPVPAAEKEFPEETTFYIECVGSRHVNAGLFD</sequence>
<dbReference type="InterPro" id="IPR036553">
    <property type="entry name" value="RPTC_insert"/>
</dbReference>
<dbReference type="FunFam" id="3.30.360.20:FF:000002">
    <property type="entry name" value="RNA terminal phosphate cyclase-like 1"/>
    <property type="match status" value="1"/>
</dbReference>
<dbReference type="EMBL" id="KE346360">
    <property type="protein sequence ID" value="KJE89346.1"/>
    <property type="molecule type" value="Genomic_DNA"/>
</dbReference>
<organism evidence="13 14">
    <name type="scientific">Capsaspora owczarzaki (strain ATCC 30864)</name>
    <dbReference type="NCBI Taxonomy" id="595528"/>
    <lineage>
        <taxon>Eukaryota</taxon>
        <taxon>Filasterea</taxon>
        <taxon>Capsaspora</taxon>
    </lineage>
</organism>
<dbReference type="Pfam" id="PF01137">
    <property type="entry name" value="RTC"/>
    <property type="match status" value="1"/>
</dbReference>
<dbReference type="eggNOG" id="KOG3980">
    <property type="taxonomic scope" value="Eukaryota"/>
</dbReference>
<dbReference type="SUPFAM" id="SSF55205">
    <property type="entry name" value="EPT/RTPC-like"/>
    <property type="match status" value="2"/>
</dbReference>
<name>A0A0D2U292_CAPO3</name>
<dbReference type="Gene3D" id="3.30.360.20">
    <property type="entry name" value="RNA 3'-terminal phosphate cyclase, insert domain"/>
    <property type="match status" value="1"/>
</dbReference>
<dbReference type="GO" id="GO:0005634">
    <property type="term" value="C:nucleus"/>
    <property type="evidence" value="ECO:0007669"/>
    <property type="project" value="TreeGrafter"/>
</dbReference>
<evidence type="ECO:0000313" key="14">
    <source>
        <dbReference type="Proteomes" id="UP000008743"/>
    </source>
</evidence>
<dbReference type="SUPFAM" id="SSF52913">
    <property type="entry name" value="RNA 3'-terminal phosphate cyclase, RPTC, insert domain"/>
    <property type="match status" value="1"/>
</dbReference>
<dbReference type="HAMAP" id="MF_00200">
    <property type="entry name" value="RTC"/>
    <property type="match status" value="1"/>
</dbReference>
<dbReference type="PANTHER" id="PTHR11096">
    <property type="entry name" value="RNA 3' TERMINAL PHOSPHATE CYCLASE"/>
    <property type="match status" value="1"/>
</dbReference>
<evidence type="ECO:0000259" key="11">
    <source>
        <dbReference type="Pfam" id="PF01137"/>
    </source>
</evidence>
<dbReference type="NCBIfam" id="TIGR03399">
    <property type="entry name" value="RNA_3prim_cycl"/>
    <property type="match status" value="1"/>
</dbReference>
<proteinExistence type="inferred from homology"/>
<dbReference type="PROSITE" id="PS01287">
    <property type="entry name" value="RTC"/>
    <property type="match status" value="1"/>
</dbReference>
<gene>
    <name evidence="13" type="ORF">CAOG_000838</name>
</gene>
<dbReference type="GO" id="GO:0005524">
    <property type="term" value="F:ATP binding"/>
    <property type="evidence" value="ECO:0007669"/>
    <property type="project" value="UniProtKB-KW"/>
</dbReference>
<dbReference type="Proteomes" id="UP000008743">
    <property type="component" value="Unassembled WGS sequence"/>
</dbReference>
<evidence type="ECO:0000256" key="6">
    <source>
        <dbReference type="ARBA" id="ARBA00024481"/>
    </source>
</evidence>
<dbReference type="EC" id="6.5.1.4" evidence="2"/>
<feature type="active site" description="Tele-AMP-histidine intermediate" evidence="9">
    <location>
        <position position="349"/>
    </location>
</feature>
<keyword evidence="4" id="KW-0436">Ligase</keyword>
<evidence type="ECO:0000256" key="2">
    <source>
        <dbReference type="ARBA" id="ARBA00012725"/>
    </source>
</evidence>
<evidence type="ECO:0000256" key="1">
    <source>
        <dbReference type="ARBA" id="ARBA00009206"/>
    </source>
</evidence>
<dbReference type="PIRSF" id="PIRSF005378">
    <property type="entry name" value="RNA3'_term_phos_cycl_euk"/>
    <property type="match status" value="1"/>
</dbReference>
<dbReference type="Pfam" id="PF05189">
    <property type="entry name" value="RTC_insert"/>
    <property type="match status" value="1"/>
</dbReference>
<dbReference type="RefSeq" id="XP_004365709.2">
    <property type="nucleotide sequence ID" value="XM_004365652.2"/>
</dbReference>
<protein>
    <recommendedName>
        <fullName evidence="3">RNA 3'-terminal phosphate cyclase</fullName>
        <ecNumber evidence="2">6.5.1.4</ecNumber>
    </recommendedName>
    <alternativeName>
        <fullName evidence="7">RNA terminal phosphate cyclase domain-containing protein 1</fullName>
    </alternativeName>
</protein>
<keyword evidence="10" id="KW-0067">ATP-binding</keyword>
<comment type="function">
    <text evidence="8">Catalyzes the conversion of 3'-phosphate to a 2',3'-cyclic phosphodiester at the end of RNA. The mechanism of action of the enzyme occurs in 3 steps: (A) adenylation of the enzyme by ATP; (B) transfer of adenylate to an RNA-N3'P to produce RNA-N3'PP5'A; (C) and attack of the adjacent 2'-hydroxyl on the 3'-phosphorus in the diester linkage to produce the cyclic end product. Likely functions in some aspects of cellular RNA processing. Function plays an important role in regulating axon regeneration by inhibiting central nervous system (CNS) axon regeneration following optic nerve injury.</text>
</comment>
<evidence type="ECO:0000256" key="5">
    <source>
        <dbReference type="ARBA" id="ARBA00022741"/>
    </source>
</evidence>
<dbReference type="GO" id="GO:0006396">
    <property type="term" value="P:RNA processing"/>
    <property type="evidence" value="ECO:0007669"/>
    <property type="project" value="InterPro"/>
</dbReference>
<evidence type="ECO:0000256" key="7">
    <source>
        <dbReference type="ARBA" id="ARBA00032543"/>
    </source>
</evidence>
<comment type="catalytic activity">
    <reaction evidence="6">
        <text>a 3'-end 3'-phospho-ribonucleotide-RNA + ATP = a 3'-end 2',3'-cyclophospho-ribonucleotide-RNA + AMP + diphosphate</text>
        <dbReference type="Rhea" id="RHEA:23976"/>
        <dbReference type="Rhea" id="RHEA-COMP:10463"/>
        <dbReference type="Rhea" id="RHEA-COMP:10464"/>
        <dbReference type="ChEBI" id="CHEBI:30616"/>
        <dbReference type="ChEBI" id="CHEBI:33019"/>
        <dbReference type="ChEBI" id="CHEBI:83062"/>
        <dbReference type="ChEBI" id="CHEBI:83064"/>
        <dbReference type="ChEBI" id="CHEBI:456215"/>
        <dbReference type="EC" id="6.5.1.4"/>
    </reaction>
</comment>
<feature type="domain" description="RNA 3'-terminal phosphate cyclase insert" evidence="12">
    <location>
        <begin position="212"/>
        <end position="314"/>
    </location>
</feature>
<feature type="binding site" evidence="10">
    <location>
        <position position="132"/>
    </location>
    <ligand>
        <name>ATP</name>
        <dbReference type="ChEBI" id="CHEBI:30616"/>
    </ligand>
</feature>
<comment type="similarity">
    <text evidence="1">Belongs to the RNA 3'-terminal cyclase family. Type 1 subfamily.</text>
</comment>
<dbReference type="InParanoid" id="A0A0D2U292"/>